<evidence type="ECO:0000256" key="2">
    <source>
        <dbReference type="HAMAP-Rule" id="MF_01539"/>
    </source>
</evidence>
<dbReference type="EC" id="6.3.4.-" evidence="2"/>
<keyword evidence="2" id="KW-0694">RNA-binding</keyword>
<sequence length="418" mass="48300">MKVIGLITEYNPFHLGHKYHLTKSKKLTGADYSVAIMSGSFVQRGEPSLIDKWTKAKMAIDNGVDLVIELPFIFSTQSAELFAYGSIALLHNLNIIDYVVFGSELGSLDYLKEIALILVDEPPYYKERLKKYLNTGNSYSVSRSNALEDCFSKFKLNRKYNMELKEIIRMSNNILAIEYLKALILLNSNIQPVTIKRVGSPYTETQLNHRIASATSIRKKIINGNMDAIEKYVPVPSYNHLINYINKYKKFNMLDNYTQIIHYLLNIGPIDNLIQIMDVEPGLENRIIRKSAQHNDINSLAQAVSTKRYTKTRIQRILVHLMANLTKPLFQDLYSHYPAYIRVLGSNEKGFILLNKIKKESKLPIIIKFSDHVKYEDLYLQKIIEFDKKATDLFFLGLDTNNTFMDMDYYTTPYIKKK</sequence>
<dbReference type="GO" id="GO:0005524">
    <property type="term" value="F:ATP binding"/>
    <property type="evidence" value="ECO:0007669"/>
    <property type="project" value="UniProtKB-KW"/>
</dbReference>
<proteinExistence type="inferred from homology"/>
<dbReference type="EMBL" id="LT669839">
    <property type="protein sequence ID" value="SHD76978.1"/>
    <property type="molecule type" value="Genomic_DNA"/>
</dbReference>
<dbReference type="GO" id="GO:0005737">
    <property type="term" value="C:cytoplasm"/>
    <property type="evidence" value="ECO:0007669"/>
    <property type="project" value="UniProtKB-SubCell"/>
</dbReference>
<dbReference type="GO" id="GO:0000049">
    <property type="term" value="F:tRNA binding"/>
    <property type="evidence" value="ECO:0007669"/>
    <property type="project" value="UniProtKB-KW"/>
</dbReference>
<feature type="binding site" evidence="2">
    <location>
        <position position="197"/>
    </location>
    <ligand>
        <name>ATP</name>
        <dbReference type="ChEBI" id="CHEBI:30616"/>
    </ligand>
</feature>
<dbReference type="Pfam" id="PF05636">
    <property type="entry name" value="HIGH_NTase1"/>
    <property type="match status" value="1"/>
</dbReference>
<organism evidence="3 4">
    <name type="scientific">[Clostridium] ultunense Esp</name>
    <dbReference type="NCBI Taxonomy" id="1288971"/>
    <lineage>
        <taxon>Bacteria</taxon>
        <taxon>Bacillati</taxon>
        <taxon>Bacillota</taxon>
        <taxon>Tissierellia</taxon>
        <taxon>Tissierellales</taxon>
        <taxon>Tepidimicrobiaceae</taxon>
        <taxon>Schnuerera</taxon>
    </lineage>
</organism>
<comment type="similarity">
    <text evidence="2">Belongs to the TmcAL family.</text>
</comment>
<comment type="catalytic activity">
    <reaction evidence="2">
        <text>cytidine(34) in elongator tRNA(Met) + acetate + ATP = N(4)-acetylcytidine(34) in elongator tRNA(Met) + AMP + diphosphate</text>
        <dbReference type="Rhea" id="RHEA:58144"/>
        <dbReference type="Rhea" id="RHEA-COMP:10693"/>
        <dbReference type="Rhea" id="RHEA-COMP:10694"/>
        <dbReference type="ChEBI" id="CHEBI:30089"/>
        <dbReference type="ChEBI" id="CHEBI:30616"/>
        <dbReference type="ChEBI" id="CHEBI:33019"/>
        <dbReference type="ChEBI" id="CHEBI:74900"/>
        <dbReference type="ChEBI" id="CHEBI:82748"/>
        <dbReference type="ChEBI" id="CHEBI:456215"/>
    </reaction>
</comment>
<evidence type="ECO:0000256" key="1">
    <source>
        <dbReference type="ARBA" id="ARBA00022694"/>
    </source>
</evidence>
<dbReference type="Proteomes" id="UP000245423">
    <property type="component" value="Chromosome 1"/>
</dbReference>
<dbReference type="InterPro" id="IPR014729">
    <property type="entry name" value="Rossmann-like_a/b/a_fold"/>
</dbReference>
<evidence type="ECO:0000313" key="4">
    <source>
        <dbReference type="Proteomes" id="UP000245423"/>
    </source>
</evidence>
<dbReference type="HAMAP" id="MF_01539">
    <property type="entry name" value="TmcAL"/>
    <property type="match status" value="1"/>
</dbReference>
<keyword evidence="2" id="KW-0436">Ligase</keyword>
<feature type="binding site" evidence="2">
    <location>
        <position position="172"/>
    </location>
    <ligand>
        <name>ATP</name>
        <dbReference type="ChEBI" id="CHEBI:30616"/>
    </ligand>
</feature>
<dbReference type="RefSeq" id="WP_005583358.1">
    <property type="nucleotide sequence ID" value="NZ_LT669839.1"/>
</dbReference>
<comment type="subcellular location">
    <subcellularLocation>
        <location evidence="2">Cytoplasm</location>
    </subcellularLocation>
</comment>
<keyword evidence="2" id="KW-0067">ATP-binding</keyword>
<comment type="caution">
    <text evidence="2">Lacks conserved residue(s) required for the propagation of feature annotation.</text>
</comment>
<keyword evidence="2" id="KW-0963">Cytoplasm</keyword>
<dbReference type="SUPFAM" id="SSF52374">
    <property type="entry name" value="Nucleotidylyl transferase"/>
    <property type="match status" value="1"/>
</dbReference>
<keyword evidence="2" id="KW-0820">tRNA-binding</keyword>
<feature type="binding site" evidence="2">
    <location>
        <begin position="7"/>
        <end position="20"/>
    </location>
    <ligand>
        <name>ATP</name>
        <dbReference type="ChEBI" id="CHEBI:30616"/>
    </ligand>
</feature>
<keyword evidence="4" id="KW-1185">Reference proteome</keyword>
<dbReference type="HOGENOM" id="CLU_038915_0_1_9"/>
<protein>
    <recommendedName>
        <fullName evidence="2">tRNA(Met) cytidine acetate ligase</fullName>
        <ecNumber evidence="2">6.3.4.-</ecNumber>
    </recommendedName>
</protein>
<dbReference type="NCBIfam" id="NF010191">
    <property type="entry name" value="PRK13670.1"/>
    <property type="match status" value="1"/>
</dbReference>
<keyword evidence="2" id="KW-0547">Nucleotide-binding</keyword>
<keyword evidence="1 2" id="KW-0819">tRNA processing</keyword>
<comment type="function">
    <text evidence="2">Catalyzes the formation of N(4)-acetylcytidine (ac(4)C) at the wobble position of elongator tRNA(Met), using acetate and ATP as substrates. First activates an acetate ion to form acetyladenylate (Ac-AMP) and then transfers the acetyl group to tRNA to form ac(4)C34.</text>
</comment>
<reference evidence="3 4" key="1">
    <citation type="submission" date="2016-11" db="EMBL/GenBank/DDBJ databases">
        <authorList>
            <person name="Manzoor S."/>
        </authorList>
    </citation>
    <scope>NUCLEOTIDE SEQUENCE [LARGE SCALE GENOMIC DNA]</scope>
    <source>
        <strain evidence="3">Clostridium ultunense strain Esp</strain>
    </source>
</reference>
<evidence type="ECO:0000313" key="3">
    <source>
        <dbReference type="EMBL" id="SHD76978.1"/>
    </source>
</evidence>
<dbReference type="OrthoDB" id="9769796at2"/>
<dbReference type="InterPro" id="IPR008513">
    <property type="entry name" value="tRNA(Met)_cyd_acetate_ligase"/>
</dbReference>
<name>M1ZI82_9FIRM</name>
<gene>
    <name evidence="2" type="primary">tmcAL</name>
    <name evidence="3" type="ORF">CUESP1_1615</name>
</gene>
<dbReference type="AlphaFoldDB" id="M1ZI82"/>
<dbReference type="PANTHER" id="PTHR37825:SF1">
    <property type="entry name" value="TRNA(MET) CYTIDINE ACETATE LIGASE"/>
    <property type="match status" value="1"/>
</dbReference>
<feature type="binding site" evidence="2">
    <location>
        <position position="102"/>
    </location>
    <ligand>
        <name>ATP</name>
        <dbReference type="ChEBI" id="CHEBI:30616"/>
    </ligand>
</feature>
<accession>M1ZI82</accession>
<dbReference type="GO" id="GO:0006400">
    <property type="term" value="P:tRNA modification"/>
    <property type="evidence" value="ECO:0007669"/>
    <property type="project" value="UniProtKB-UniRule"/>
</dbReference>
<dbReference type="GO" id="GO:0016879">
    <property type="term" value="F:ligase activity, forming carbon-nitrogen bonds"/>
    <property type="evidence" value="ECO:0007669"/>
    <property type="project" value="UniProtKB-UniRule"/>
</dbReference>
<dbReference type="PANTHER" id="PTHR37825">
    <property type="entry name" value="TRNA(MET) CYTIDINE ACETATE LIGASE"/>
    <property type="match status" value="1"/>
</dbReference>
<dbReference type="Gene3D" id="3.40.50.620">
    <property type="entry name" value="HUPs"/>
    <property type="match status" value="1"/>
</dbReference>